<evidence type="ECO:0000313" key="3">
    <source>
        <dbReference type="Proteomes" id="UP000231279"/>
    </source>
</evidence>
<gene>
    <name evidence="2" type="ORF">CDL12_28126</name>
</gene>
<dbReference type="InterPro" id="IPR001245">
    <property type="entry name" value="Ser-Thr/Tyr_kinase_cat_dom"/>
</dbReference>
<dbReference type="OrthoDB" id="69842at2759"/>
<accession>A0A2G9G2F9</accession>
<keyword evidence="2" id="KW-0808">Transferase</keyword>
<keyword evidence="3" id="KW-1185">Reference proteome</keyword>
<evidence type="ECO:0000313" key="2">
    <source>
        <dbReference type="EMBL" id="PIM99381.1"/>
    </source>
</evidence>
<dbReference type="Gene3D" id="1.10.510.10">
    <property type="entry name" value="Transferase(Phosphotransferase) domain 1"/>
    <property type="match status" value="1"/>
</dbReference>
<dbReference type="PANTHER" id="PTHR48007">
    <property type="entry name" value="LEUCINE-RICH REPEAT RECEPTOR-LIKE PROTEIN KINASE PXC1"/>
    <property type="match status" value="1"/>
</dbReference>
<dbReference type="PANTHER" id="PTHR48007:SF4">
    <property type="entry name" value="LEUCINE-RICH REPEAT RECEPTOR-LIKE PROTEIN KINASE PXC1"/>
    <property type="match status" value="1"/>
</dbReference>
<dbReference type="InterPro" id="IPR046959">
    <property type="entry name" value="PRK1-6/SRF4-like"/>
</dbReference>
<dbReference type="Proteomes" id="UP000231279">
    <property type="component" value="Unassembled WGS sequence"/>
</dbReference>
<dbReference type="STRING" id="429701.A0A2G9G2F9"/>
<feature type="domain" description="Protein kinase" evidence="1">
    <location>
        <begin position="1"/>
        <end position="227"/>
    </location>
</feature>
<dbReference type="InterPro" id="IPR000719">
    <property type="entry name" value="Prot_kinase_dom"/>
</dbReference>
<dbReference type="SUPFAM" id="SSF56112">
    <property type="entry name" value="Protein kinase-like (PK-like)"/>
    <property type="match status" value="1"/>
</dbReference>
<evidence type="ECO:0000259" key="1">
    <source>
        <dbReference type="PROSITE" id="PS50011"/>
    </source>
</evidence>
<dbReference type="AlphaFoldDB" id="A0A2G9G2F9"/>
<dbReference type="EMBL" id="NKXS01007623">
    <property type="protein sequence ID" value="PIM99381.1"/>
    <property type="molecule type" value="Genomic_DNA"/>
</dbReference>
<dbReference type="EC" id="2.7.11.1" evidence="2"/>
<name>A0A2G9G2F9_9LAMI</name>
<dbReference type="InterPro" id="IPR011009">
    <property type="entry name" value="Kinase-like_dom_sf"/>
</dbReference>
<sequence>MAPCIVLEDELRTFKNAFTVNLRDDIVFVVKRLRRGNIARSLFEEGMKAIGSIEHENVNRVYLGWETRIQIAVGATKGLVHIHTQRNVKLLHGSIKASNIFLNPQRYGCLADINIFATSEISSYQEPAALTTKELSQKSNAYSFVILLTKLLSGKSPLHFSAWNALRIAGDEWTALVFDKGLLKDPVVKQGMRDMLAVALSCLDKKAEERPNMSHVDKEWEFMHTKLAA</sequence>
<keyword evidence="2" id="KW-0418">Kinase</keyword>
<keyword evidence="2" id="KW-0723">Serine/threonine-protein kinase</keyword>
<dbReference type="GO" id="GO:0004674">
    <property type="term" value="F:protein serine/threonine kinase activity"/>
    <property type="evidence" value="ECO:0007669"/>
    <property type="project" value="UniProtKB-KW"/>
</dbReference>
<dbReference type="Pfam" id="PF07714">
    <property type="entry name" value="PK_Tyr_Ser-Thr"/>
    <property type="match status" value="1"/>
</dbReference>
<proteinExistence type="predicted"/>
<reference evidence="3" key="1">
    <citation type="journal article" date="2018" name="Gigascience">
        <title>Genome assembly of the Pink Ipe (Handroanthus impetiginosus, Bignoniaceae), a highly valued, ecologically keystone Neotropical timber forest tree.</title>
        <authorList>
            <person name="Silva-Junior O.B."/>
            <person name="Grattapaglia D."/>
            <person name="Novaes E."/>
            <person name="Collevatti R.G."/>
        </authorList>
    </citation>
    <scope>NUCLEOTIDE SEQUENCE [LARGE SCALE GENOMIC DNA]</scope>
    <source>
        <strain evidence="3">cv. UFG-1</strain>
    </source>
</reference>
<comment type="caution">
    <text evidence="2">The sequence shown here is derived from an EMBL/GenBank/DDBJ whole genome shotgun (WGS) entry which is preliminary data.</text>
</comment>
<dbReference type="GO" id="GO:0005524">
    <property type="term" value="F:ATP binding"/>
    <property type="evidence" value="ECO:0007669"/>
    <property type="project" value="InterPro"/>
</dbReference>
<organism evidence="2 3">
    <name type="scientific">Handroanthus impetiginosus</name>
    <dbReference type="NCBI Taxonomy" id="429701"/>
    <lineage>
        <taxon>Eukaryota</taxon>
        <taxon>Viridiplantae</taxon>
        <taxon>Streptophyta</taxon>
        <taxon>Embryophyta</taxon>
        <taxon>Tracheophyta</taxon>
        <taxon>Spermatophyta</taxon>
        <taxon>Magnoliopsida</taxon>
        <taxon>eudicotyledons</taxon>
        <taxon>Gunneridae</taxon>
        <taxon>Pentapetalae</taxon>
        <taxon>asterids</taxon>
        <taxon>lamiids</taxon>
        <taxon>Lamiales</taxon>
        <taxon>Bignoniaceae</taxon>
        <taxon>Crescentiina</taxon>
        <taxon>Tabebuia alliance</taxon>
        <taxon>Handroanthus</taxon>
    </lineage>
</organism>
<protein>
    <submittedName>
        <fullName evidence="2">Serine/threonine protein kinase</fullName>
        <ecNumber evidence="2">2.7.11.1</ecNumber>
    </submittedName>
</protein>
<dbReference type="PROSITE" id="PS50011">
    <property type="entry name" value="PROTEIN_KINASE_DOM"/>
    <property type="match status" value="1"/>
</dbReference>